<proteinExistence type="predicted"/>
<sequence length="367" mass="42470">MSTQGWLLFLITIFVVFMGFAIKRSKIVFLIQLIWLILLVGGNTGSLDYDINALLYFGGINGWDWDQLTLLGWLYAILTGSANDWNFGFIEYNFIMSALSIGLIGYVIKKNTYNYNVVMSLLYFYPVIEMVIQKRFLPGMAVMLYATQFLGKCDLKSSIKYLACLVIAVGLHSSLIFYILFFFLSRFSDRHTKLLKKLIIILFLVELIGGQLVPMIAGELFAADKIELYFSTYAEKSSWLKFICWAVLHLYFVGLVCYIYRKSDKTELGFLTYKLNLYSLIIIPLYTIDPVFMRFYRIVLIYDYMYLSGYMTWKFSNNSSKNIIATIGLLLGTFIYFYVWYCAGIGNMTFEKMAQPVFENNILADIL</sequence>
<evidence type="ECO:0000256" key="1">
    <source>
        <dbReference type="SAM" id="Phobius"/>
    </source>
</evidence>
<feature type="transmembrane region" description="Helical" evidence="1">
    <location>
        <begin position="159"/>
        <end position="185"/>
    </location>
</feature>
<reference evidence="2 3" key="1">
    <citation type="submission" date="2016-10" db="EMBL/GenBank/DDBJ databases">
        <authorList>
            <person name="de Groot N.N."/>
        </authorList>
    </citation>
    <scope>NUCLEOTIDE SEQUENCE [LARGE SCALE GENOMIC DNA]</scope>
    <source>
        <strain evidence="2 3">DSM 2179</strain>
    </source>
</reference>
<dbReference type="Pfam" id="PF14897">
    <property type="entry name" value="EpsG"/>
    <property type="match status" value="1"/>
</dbReference>
<name>A0A1H6TWD6_9FIRM</name>
<feature type="transmembrane region" description="Helical" evidence="1">
    <location>
        <begin position="89"/>
        <end position="108"/>
    </location>
</feature>
<keyword evidence="1" id="KW-0812">Transmembrane</keyword>
<keyword evidence="1" id="KW-0472">Membrane</keyword>
<feature type="transmembrane region" description="Helical" evidence="1">
    <location>
        <begin position="6"/>
        <end position="22"/>
    </location>
</feature>
<keyword evidence="1" id="KW-1133">Transmembrane helix</keyword>
<gene>
    <name evidence="2" type="ORF">SAMN05660742_101209</name>
</gene>
<dbReference type="RefSeq" id="WP_091828427.1">
    <property type="nucleotide sequence ID" value="NZ_FNZK01000001.1"/>
</dbReference>
<dbReference type="STRING" id="84035.SAMN05660742_101209"/>
<keyword evidence="3" id="KW-1185">Reference proteome</keyword>
<feature type="transmembrane region" description="Helical" evidence="1">
    <location>
        <begin position="238"/>
        <end position="260"/>
    </location>
</feature>
<dbReference type="Proteomes" id="UP000199662">
    <property type="component" value="Unassembled WGS sequence"/>
</dbReference>
<feature type="transmembrane region" description="Helical" evidence="1">
    <location>
        <begin position="115"/>
        <end position="132"/>
    </location>
</feature>
<dbReference type="EMBL" id="FNZK01000001">
    <property type="protein sequence ID" value="SEI84353.1"/>
    <property type="molecule type" value="Genomic_DNA"/>
</dbReference>
<dbReference type="InterPro" id="IPR049458">
    <property type="entry name" value="EpsG-like"/>
</dbReference>
<evidence type="ECO:0000313" key="2">
    <source>
        <dbReference type="EMBL" id="SEI84353.1"/>
    </source>
</evidence>
<feature type="transmembrane region" description="Helical" evidence="1">
    <location>
        <begin position="27"/>
        <end position="47"/>
    </location>
</feature>
<evidence type="ECO:0000313" key="3">
    <source>
        <dbReference type="Proteomes" id="UP000199662"/>
    </source>
</evidence>
<organism evidence="2 3">
    <name type="scientific">Propionispira arboris</name>
    <dbReference type="NCBI Taxonomy" id="84035"/>
    <lineage>
        <taxon>Bacteria</taxon>
        <taxon>Bacillati</taxon>
        <taxon>Bacillota</taxon>
        <taxon>Negativicutes</taxon>
        <taxon>Selenomonadales</taxon>
        <taxon>Selenomonadaceae</taxon>
        <taxon>Propionispira</taxon>
    </lineage>
</organism>
<accession>A0A1H6TWD6</accession>
<dbReference type="AlphaFoldDB" id="A0A1H6TWD6"/>
<protein>
    <submittedName>
        <fullName evidence="2">EpsG family protein</fullName>
    </submittedName>
</protein>
<feature type="transmembrane region" description="Helical" evidence="1">
    <location>
        <begin position="322"/>
        <end position="343"/>
    </location>
</feature>
<feature type="transmembrane region" description="Helical" evidence="1">
    <location>
        <begin position="280"/>
        <end position="302"/>
    </location>
</feature>
<feature type="transmembrane region" description="Helical" evidence="1">
    <location>
        <begin position="197"/>
        <end position="218"/>
    </location>
</feature>